<sequence>MHRYLSEVRYWSPCATQERQARGAMKCHPPFTPCVLT</sequence>
<dbReference type="EMBL" id="NBTY01000055">
    <property type="protein sequence ID" value="OTP76842.1"/>
    <property type="molecule type" value="Genomic_DNA"/>
</dbReference>
<gene>
    <name evidence="1" type="ORF">PAMC26510_10585</name>
</gene>
<name>A0A242MZV8_CABSO</name>
<dbReference type="Proteomes" id="UP000194546">
    <property type="component" value="Unassembled WGS sequence"/>
</dbReference>
<dbReference type="AlphaFoldDB" id="A0A242MZV8"/>
<comment type="caution">
    <text evidence="1">The sequence shown here is derived from an EMBL/GenBank/DDBJ whole genome shotgun (WGS) entry which is preliminary data.</text>
</comment>
<evidence type="ECO:0000313" key="1">
    <source>
        <dbReference type="EMBL" id="OTP76842.1"/>
    </source>
</evidence>
<protein>
    <submittedName>
        <fullName evidence="1">Uncharacterized protein</fullName>
    </submittedName>
</protein>
<evidence type="ECO:0000313" key="2">
    <source>
        <dbReference type="Proteomes" id="UP000194546"/>
    </source>
</evidence>
<organism evidence="1 2">
    <name type="scientific">Caballeronia sordidicola</name>
    <name type="common">Burkholderia sordidicola</name>
    <dbReference type="NCBI Taxonomy" id="196367"/>
    <lineage>
        <taxon>Bacteria</taxon>
        <taxon>Pseudomonadati</taxon>
        <taxon>Pseudomonadota</taxon>
        <taxon>Betaproteobacteria</taxon>
        <taxon>Burkholderiales</taxon>
        <taxon>Burkholderiaceae</taxon>
        <taxon>Caballeronia</taxon>
    </lineage>
</organism>
<proteinExistence type="predicted"/>
<accession>A0A242MZV8</accession>
<reference evidence="1 2" key="1">
    <citation type="submission" date="2017-03" db="EMBL/GenBank/DDBJ databases">
        <title>Genome analysis of strain PAMC 26510.</title>
        <authorList>
            <person name="Oh H.-M."/>
            <person name="Yang J.-A."/>
        </authorList>
    </citation>
    <scope>NUCLEOTIDE SEQUENCE [LARGE SCALE GENOMIC DNA]</scope>
    <source>
        <strain evidence="1 2">PAMC 26510</strain>
    </source>
</reference>